<feature type="transmembrane region" description="Helical" evidence="9">
    <location>
        <begin position="244"/>
        <end position="268"/>
    </location>
</feature>
<dbReference type="Proteomes" id="UP001159428">
    <property type="component" value="Unassembled WGS sequence"/>
</dbReference>
<evidence type="ECO:0000256" key="9">
    <source>
        <dbReference type="SAM" id="Phobius"/>
    </source>
</evidence>
<evidence type="ECO:0000256" key="7">
    <source>
        <dbReference type="ARBA" id="ARBA00023224"/>
    </source>
</evidence>
<feature type="transmembrane region" description="Helical" evidence="9">
    <location>
        <begin position="288"/>
        <end position="309"/>
    </location>
</feature>
<dbReference type="SUPFAM" id="SSF81321">
    <property type="entry name" value="Family A G protein-coupled receptor-like"/>
    <property type="match status" value="1"/>
</dbReference>
<feature type="transmembrane region" description="Helical" evidence="9">
    <location>
        <begin position="106"/>
        <end position="128"/>
    </location>
</feature>
<comment type="similarity">
    <text evidence="8">Belongs to the G-protein coupled receptor 1 family.</text>
</comment>
<evidence type="ECO:0000313" key="12">
    <source>
        <dbReference type="Proteomes" id="UP001159428"/>
    </source>
</evidence>
<keyword evidence="4 8" id="KW-0297">G-protein coupled receptor</keyword>
<reference evidence="11 12" key="1">
    <citation type="submission" date="2022-05" db="EMBL/GenBank/DDBJ databases">
        <authorList>
            <consortium name="Genoscope - CEA"/>
            <person name="William W."/>
        </authorList>
    </citation>
    <scope>NUCLEOTIDE SEQUENCE [LARGE SCALE GENOMIC DNA]</scope>
</reference>
<dbReference type="PROSITE" id="PS50262">
    <property type="entry name" value="G_PROTEIN_RECEP_F1_2"/>
    <property type="match status" value="1"/>
</dbReference>
<protein>
    <recommendedName>
        <fullName evidence="10">G-protein coupled receptors family 1 profile domain-containing protein</fullName>
    </recommendedName>
</protein>
<dbReference type="InterPro" id="IPR000276">
    <property type="entry name" value="GPCR_Rhodpsn"/>
</dbReference>
<organism evidence="11 12">
    <name type="scientific">Pocillopora meandrina</name>
    <dbReference type="NCBI Taxonomy" id="46732"/>
    <lineage>
        <taxon>Eukaryota</taxon>
        <taxon>Metazoa</taxon>
        <taxon>Cnidaria</taxon>
        <taxon>Anthozoa</taxon>
        <taxon>Hexacorallia</taxon>
        <taxon>Scleractinia</taxon>
        <taxon>Astrocoeniina</taxon>
        <taxon>Pocilloporidae</taxon>
        <taxon>Pocillopora</taxon>
    </lineage>
</organism>
<feature type="transmembrane region" description="Helical" evidence="9">
    <location>
        <begin position="52"/>
        <end position="74"/>
    </location>
</feature>
<proteinExistence type="inferred from homology"/>
<keyword evidence="7 8" id="KW-0807">Transducer</keyword>
<evidence type="ECO:0000256" key="2">
    <source>
        <dbReference type="ARBA" id="ARBA00022692"/>
    </source>
</evidence>
<dbReference type="Pfam" id="PF00001">
    <property type="entry name" value="7tm_1"/>
    <property type="match status" value="1"/>
</dbReference>
<accession>A0AAU9W3B7</accession>
<gene>
    <name evidence="11" type="ORF">PMEA_00033262</name>
</gene>
<comment type="subcellular location">
    <subcellularLocation>
        <location evidence="1">Membrane</location>
        <topology evidence="1">Multi-pass membrane protein</topology>
    </subcellularLocation>
</comment>
<dbReference type="GO" id="GO:0008188">
    <property type="term" value="F:neuropeptide receptor activity"/>
    <property type="evidence" value="ECO:0007669"/>
    <property type="project" value="TreeGrafter"/>
</dbReference>
<keyword evidence="6 8" id="KW-0675">Receptor</keyword>
<feature type="domain" description="G-protein coupled receptors family 1 profile" evidence="10">
    <location>
        <begin position="32"/>
        <end position="305"/>
    </location>
</feature>
<feature type="transmembrane region" description="Helical" evidence="9">
    <location>
        <begin position="23"/>
        <end position="45"/>
    </location>
</feature>
<dbReference type="InterPro" id="IPR017452">
    <property type="entry name" value="GPCR_Rhodpsn_7TM"/>
</dbReference>
<sequence>LSSNNETSSEQCRNGISHSHVSIAVYVFSLLGSLIGNFLLIVASARIKEKRLLLITNMAASDLLVAIFLLPRFIKIEITGSNAFLVHGTAGTILCKMCNFLSDMSLSVSTLSLVMIAVERFLAVAYPLVYRSTSSKRCRIFVASTWALAAAFHSPYFYTSRLVRVVGNQSHDIEVCQQSWEPAFNDRLAHRRYGIFLYTTVLILPLLLISGLYIFIAFHARNDKMLTCRSERGTKQRRDCTRNLLRMAIATIISFLVCWTLKIVISFIDLISPWVDPNCNKSFMAVSYIADLLASCYCAVNPWLCFLFIPRFFCELRVMTGKRNIRYSRAEGIKMKRLRG</sequence>
<keyword evidence="5 9" id="KW-0472">Membrane</keyword>
<evidence type="ECO:0000256" key="1">
    <source>
        <dbReference type="ARBA" id="ARBA00004141"/>
    </source>
</evidence>
<comment type="caution">
    <text evidence="11">The sequence shown here is derived from an EMBL/GenBank/DDBJ whole genome shotgun (WGS) entry which is preliminary data.</text>
</comment>
<dbReference type="GO" id="GO:0005886">
    <property type="term" value="C:plasma membrane"/>
    <property type="evidence" value="ECO:0007669"/>
    <property type="project" value="TreeGrafter"/>
</dbReference>
<dbReference type="PANTHER" id="PTHR24238:SF57">
    <property type="entry name" value="G-PROTEIN COUPLED RECEPTOR 83"/>
    <property type="match status" value="1"/>
</dbReference>
<feature type="non-terminal residue" evidence="11">
    <location>
        <position position="340"/>
    </location>
</feature>
<evidence type="ECO:0000313" key="11">
    <source>
        <dbReference type="EMBL" id="CAH3046444.1"/>
    </source>
</evidence>
<name>A0AAU9W3B7_9CNID</name>
<evidence type="ECO:0000256" key="5">
    <source>
        <dbReference type="ARBA" id="ARBA00023136"/>
    </source>
</evidence>
<evidence type="ECO:0000256" key="3">
    <source>
        <dbReference type="ARBA" id="ARBA00022989"/>
    </source>
</evidence>
<feature type="transmembrane region" description="Helical" evidence="9">
    <location>
        <begin position="140"/>
        <end position="158"/>
    </location>
</feature>
<evidence type="ECO:0000259" key="10">
    <source>
        <dbReference type="PROSITE" id="PS50262"/>
    </source>
</evidence>
<dbReference type="PROSITE" id="PS00237">
    <property type="entry name" value="G_PROTEIN_RECEP_F1_1"/>
    <property type="match status" value="1"/>
</dbReference>
<evidence type="ECO:0000256" key="4">
    <source>
        <dbReference type="ARBA" id="ARBA00023040"/>
    </source>
</evidence>
<dbReference type="AlphaFoldDB" id="A0AAU9W3B7"/>
<dbReference type="EMBL" id="CALNXJ010000008">
    <property type="protein sequence ID" value="CAH3046444.1"/>
    <property type="molecule type" value="Genomic_DNA"/>
</dbReference>
<dbReference type="PANTHER" id="PTHR24238">
    <property type="entry name" value="G-PROTEIN COUPLED RECEPTOR"/>
    <property type="match status" value="1"/>
</dbReference>
<dbReference type="CDD" id="cd00637">
    <property type="entry name" value="7tm_classA_rhodopsin-like"/>
    <property type="match status" value="1"/>
</dbReference>
<feature type="non-terminal residue" evidence="11">
    <location>
        <position position="1"/>
    </location>
</feature>
<evidence type="ECO:0000256" key="8">
    <source>
        <dbReference type="RuleBase" id="RU000688"/>
    </source>
</evidence>
<evidence type="ECO:0000256" key="6">
    <source>
        <dbReference type="ARBA" id="ARBA00023170"/>
    </source>
</evidence>
<keyword evidence="2 8" id="KW-0812">Transmembrane</keyword>
<dbReference type="Gene3D" id="1.20.1070.10">
    <property type="entry name" value="Rhodopsin 7-helix transmembrane proteins"/>
    <property type="match status" value="1"/>
</dbReference>
<keyword evidence="12" id="KW-1185">Reference proteome</keyword>
<keyword evidence="3 9" id="KW-1133">Transmembrane helix</keyword>
<feature type="transmembrane region" description="Helical" evidence="9">
    <location>
        <begin position="195"/>
        <end position="216"/>
    </location>
</feature>
<dbReference type="PRINTS" id="PR00237">
    <property type="entry name" value="GPCRRHODOPSN"/>
</dbReference>